<evidence type="ECO:0000256" key="7">
    <source>
        <dbReference type="SAM" id="Phobius"/>
    </source>
</evidence>
<evidence type="ECO:0000256" key="6">
    <source>
        <dbReference type="ARBA" id="ARBA00023136"/>
    </source>
</evidence>
<evidence type="ECO:0000313" key="9">
    <source>
        <dbReference type="Proteomes" id="UP001157974"/>
    </source>
</evidence>
<dbReference type="EMBL" id="JAMWBK010000002">
    <property type="protein sequence ID" value="KAJ8907970.1"/>
    <property type="molecule type" value="Genomic_DNA"/>
</dbReference>
<dbReference type="InterPro" id="IPR029008">
    <property type="entry name" value="EMC6-like"/>
</dbReference>
<comment type="subcellular location">
    <subcellularLocation>
        <location evidence="1">Endoplasmic reticulum membrane</location>
        <topology evidence="1">Multi-pass membrane protein</topology>
    </subcellularLocation>
</comment>
<evidence type="ECO:0000256" key="4">
    <source>
        <dbReference type="ARBA" id="ARBA00022824"/>
    </source>
</evidence>
<comment type="similarity">
    <text evidence="2">Belongs to the EMC6 family.</text>
</comment>
<dbReference type="PANTHER" id="PTHR12906:SF0">
    <property type="entry name" value="GEL COMPLEX SUBUNIT OPTI"/>
    <property type="match status" value="1"/>
</dbReference>
<keyword evidence="3 7" id="KW-0812">Transmembrane</keyword>
<protein>
    <recommendedName>
        <fullName evidence="10">ER membrane protein complex subunit 6</fullName>
    </recommendedName>
</protein>
<name>A0AAV8UZD0_9RHOD</name>
<accession>A0AAV8UZD0</accession>
<dbReference type="Proteomes" id="UP001157974">
    <property type="component" value="Unassembled WGS sequence"/>
</dbReference>
<gene>
    <name evidence="8" type="ORF">NDN08_008072</name>
</gene>
<evidence type="ECO:0000256" key="3">
    <source>
        <dbReference type="ARBA" id="ARBA00022692"/>
    </source>
</evidence>
<dbReference type="PANTHER" id="PTHR12906">
    <property type="entry name" value="PROTEIN C20ORF24 RAB5-INTERACTING PROTEIN"/>
    <property type="match status" value="1"/>
</dbReference>
<evidence type="ECO:0008006" key="10">
    <source>
        <dbReference type="Google" id="ProtNLM"/>
    </source>
</evidence>
<dbReference type="GO" id="GO:0097250">
    <property type="term" value="P:mitochondrial respirasome assembly"/>
    <property type="evidence" value="ECO:0007669"/>
    <property type="project" value="InterPro"/>
</dbReference>
<keyword evidence="9" id="KW-1185">Reference proteome</keyword>
<comment type="caution">
    <text evidence="8">The sequence shown here is derived from an EMBL/GenBank/DDBJ whole genome shotgun (WGS) entry which is preliminary data.</text>
</comment>
<organism evidence="8 9">
    <name type="scientific">Rhodosorus marinus</name>
    <dbReference type="NCBI Taxonomy" id="101924"/>
    <lineage>
        <taxon>Eukaryota</taxon>
        <taxon>Rhodophyta</taxon>
        <taxon>Stylonematophyceae</taxon>
        <taxon>Stylonematales</taxon>
        <taxon>Stylonemataceae</taxon>
        <taxon>Rhodosorus</taxon>
    </lineage>
</organism>
<evidence type="ECO:0000256" key="1">
    <source>
        <dbReference type="ARBA" id="ARBA00004477"/>
    </source>
</evidence>
<keyword evidence="5 7" id="KW-1133">Transmembrane helix</keyword>
<dbReference type="GO" id="GO:0005789">
    <property type="term" value="C:endoplasmic reticulum membrane"/>
    <property type="evidence" value="ECO:0007669"/>
    <property type="project" value="UniProtKB-SubCell"/>
</dbReference>
<dbReference type="Pfam" id="PF07019">
    <property type="entry name" value="EMC6"/>
    <property type="match status" value="1"/>
</dbReference>
<feature type="transmembrane region" description="Helical" evidence="7">
    <location>
        <begin position="47"/>
        <end position="74"/>
    </location>
</feature>
<sequence>MSSKTTVKAAENTETKPLFRKCFSPGETWSKDEFLDGLYWMRQGCSLVAGIGVGLAGFTGFAVITTFITLNFLLSLMYFRSVLVSFFVTPQNITNALEHRSRQFTRGLSREL</sequence>
<proteinExistence type="inferred from homology"/>
<dbReference type="AlphaFoldDB" id="A0AAV8UZD0"/>
<evidence type="ECO:0000256" key="5">
    <source>
        <dbReference type="ARBA" id="ARBA00022989"/>
    </source>
</evidence>
<evidence type="ECO:0000256" key="2">
    <source>
        <dbReference type="ARBA" id="ARBA00009436"/>
    </source>
</evidence>
<keyword evidence="6 7" id="KW-0472">Membrane</keyword>
<keyword evidence="4" id="KW-0256">Endoplasmic reticulum</keyword>
<dbReference type="InterPro" id="IPR010742">
    <property type="entry name" value="RCAF1"/>
</dbReference>
<evidence type="ECO:0000313" key="8">
    <source>
        <dbReference type="EMBL" id="KAJ8907970.1"/>
    </source>
</evidence>
<reference evidence="8 9" key="1">
    <citation type="journal article" date="2023" name="Nat. Commun.">
        <title>Origin of minicircular mitochondrial genomes in red algae.</title>
        <authorList>
            <person name="Lee Y."/>
            <person name="Cho C.H."/>
            <person name="Lee Y.M."/>
            <person name="Park S.I."/>
            <person name="Yang J.H."/>
            <person name="West J.A."/>
            <person name="Bhattacharya D."/>
            <person name="Yoon H.S."/>
        </authorList>
    </citation>
    <scope>NUCLEOTIDE SEQUENCE [LARGE SCALE GENOMIC DNA]</scope>
    <source>
        <strain evidence="8 9">CCMP1338</strain>
        <tissue evidence="8">Whole cell</tissue>
    </source>
</reference>
<dbReference type="GO" id="GO:0005739">
    <property type="term" value="C:mitochondrion"/>
    <property type="evidence" value="ECO:0007669"/>
    <property type="project" value="GOC"/>
</dbReference>